<proteinExistence type="predicted"/>
<gene>
    <name evidence="1" type="ORF">IEQ34_017659</name>
</gene>
<dbReference type="EMBL" id="JAGFBR010000016">
    <property type="protein sequence ID" value="KAH0453335.1"/>
    <property type="molecule type" value="Genomic_DNA"/>
</dbReference>
<evidence type="ECO:0000313" key="1">
    <source>
        <dbReference type="EMBL" id="KAH0453335.1"/>
    </source>
</evidence>
<evidence type="ECO:0000313" key="2">
    <source>
        <dbReference type="Proteomes" id="UP000775213"/>
    </source>
</evidence>
<dbReference type="Proteomes" id="UP000775213">
    <property type="component" value="Unassembled WGS sequence"/>
</dbReference>
<comment type="caution">
    <text evidence="1">The sequence shown here is derived from an EMBL/GenBank/DDBJ whole genome shotgun (WGS) entry which is preliminary data.</text>
</comment>
<keyword evidence="2" id="KW-1185">Reference proteome</keyword>
<reference evidence="1 2" key="1">
    <citation type="journal article" date="2021" name="Hortic Res">
        <title>Chromosome-scale assembly of the Dendrobium chrysotoxum genome enhances the understanding of orchid evolution.</title>
        <authorList>
            <person name="Zhang Y."/>
            <person name="Zhang G.Q."/>
            <person name="Zhang D."/>
            <person name="Liu X.D."/>
            <person name="Xu X.Y."/>
            <person name="Sun W.H."/>
            <person name="Yu X."/>
            <person name="Zhu X."/>
            <person name="Wang Z.W."/>
            <person name="Zhao X."/>
            <person name="Zhong W.Y."/>
            <person name="Chen H."/>
            <person name="Yin W.L."/>
            <person name="Huang T."/>
            <person name="Niu S.C."/>
            <person name="Liu Z.J."/>
        </authorList>
    </citation>
    <scope>NUCLEOTIDE SEQUENCE [LARGE SCALE GENOMIC DNA]</scope>
    <source>
        <strain evidence="1">Lindl</strain>
    </source>
</reference>
<dbReference type="AlphaFoldDB" id="A0AAV7GCA4"/>
<sequence length="104" mass="12184">MYTRDPSKSWANTFFFGLIKKWGKIKDIPAPLHVGEEDIIRILKVPDIEHLLYEVRYLNKYIEEEFLFIVELSFHVGRSDSRMLKMSSKIHKPPSPAAKVAPKR</sequence>
<organism evidence="1 2">
    <name type="scientific">Dendrobium chrysotoxum</name>
    <name type="common">Orchid</name>
    <dbReference type="NCBI Taxonomy" id="161865"/>
    <lineage>
        <taxon>Eukaryota</taxon>
        <taxon>Viridiplantae</taxon>
        <taxon>Streptophyta</taxon>
        <taxon>Embryophyta</taxon>
        <taxon>Tracheophyta</taxon>
        <taxon>Spermatophyta</taxon>
        <taxon>Magnoliopsida</taxon>
        <taxon>Liliopsida</taxon>
        <taxon>Asparagales</taxon>
        <taxon>Orchidaceae</taxon>
        <taxon>Epidendroideae</taxon>
        <taxon>Malaxideae</taxon>
        <taxon>Dendrobiinae</taxon>
        <taxon>Dendrobium</taxon>
    </lineage>
</organism>
<accession>A0AAV7GCA4</accession>
<protein>
    <submittedName>
        <fullName evidence="1">Uncharacterized protein</fullName>
    </submittedName>
</protein>
<name>A0AAV7GCA4_DENCH</name>